<dbReference type="GO" id="GO:0055056">
    <property type="term" value="F:D-glucose transmembrane transporter activity"/>
    <property type="evidence" value="ECO:0007669"/>
    <property type="project" value="InterPro"/>
</dbReference>
<feature type="domain" description="Major facilitator superfamily (MFS) profile" evidence="12">
    <location>
        <begin position="13"/>
        <end position="422"/>
    </location>
</feature>
<name>B9Z3Q7_9NEIS</name>
<feature type="transmembrane region" description="Helical" evidence="11">
    <location>
        <begin position="247"/>
        <end position="269"/>
    </location>
</feature>
<evidence type="ECO:0000256" key="8">
    <source>
        <dbReference type="ARBA" id="ARBA00022692"/>
    </source>
</evidence>
<evidence type="ECO:0000313" key="13">
    <source>
        <dbReference type="EMBL" id="EEG08484.1"/>
    </source>
</evidence>
<dbReference type="GO" id="GO:0005354">
    <property type="term" value="F:galactose transmembrane transporter activity"/>
    <property type="evidence" value="ECO:0007669"/>
    <property type="project" value="InterPro"/>
</dbReference>
<feature type="transmembrane region" description="Helical" evidence="11">
    <location>
        <begin position="373"/>
        <end position="392"/>
    </location>
</feature>
<accession>B9Z3Q7</accession>
<dbReference type="GO" id="GO:0015535">
    <property type="term" value="F:fucose:proton symporter activity"/>
    <property type="evidence" value="ECO:0007669"/>
    <property type="project" value="InterPro"/>
</dbReference>
<evidence type="ECO:0000256" key="3">
    <source>
        <dbReference type="ARBA" id="ARBA00009120"/>
    </source>
</evidence>
<dbReference type="PROSITE" id="PS50850">
    <property type="entry name" value="MFS"/>
    <property type="match status" value="1"/>
</dbReference>
<dbReference type="Proteomes" id="UP000003165">
    <property type="component" value="Unassembled WGS sequence"/>
</dbReference>
<dbReference type="RefSeq" id="WP_008954012.1">
    <property type="nucleotide sequence ID" value="NZ_ACIS01000005.1"/>
</dbReference>
<feature type="transmembrane region" description="Helical" evidence="11">
    <location>
        <begin position="398"/>
        <end position="417"/>
    </location>
</feature>
<keyword evidence="5" id="KW-1003">Cell membrane</keyword>
<comment type="function">
    <text evidence="1">Intake of glucose and galactose.</text>
</comment>
<protein>
    <submittedName>
        <fullName evidence="13">Glucose/galactose transporter</fullName>
    </submittedName>
</protein>
<dbReference type="PANTHER" id="PTHR43702:SF3">
    <property type="entry name" value="PROTEIN TSGA"/>
    <property type="match status" value="1"/>
</dbReference>
<dbReference type="InterPro" id="IPR020846">
    <property type="entry name" value="MFS_dom"/>
</dbReference>
<keyword evidence="8 11" id="KW-0812">Transmembrane</keyword>
<dbReference type="InterPro" id="IPR036259">
    <property type="entry name" value="MFS_trans_sf"/>
</dbReference>
<dbReference type="Pfam" id="PF07690">
    <property type="entry name" value="MFS_1"/>
    <property type="match status" value="1"/>
</dbReference>
<evidence type="ECO:0000256" key="4">
    <source>
        <dbReference type="ARBA" id="ARBA00022448"/>
    </source>
</evidence>
<evidence type="ECO:0000259" key="12">
    <source>
        <dbReference type="PROSITE" id="PS50850"/>
    </source>
</evidence>
<reference evidence="13 14" key="1">
    <citation type="submission" date="2009-02" db="EMBL/GenBank/DDBJ databases">
        <title>Sequencing of the draft genome and assembly of Lutiella nitroferrum 2002.</title>
        <authorList>
            <consortium name="US DOE Joint Genome Institute (JGI-PGF)"/>
            <person name="Lucas S."/>
            <person name="Copeland A."/>
            <person name="Lapidus A."/>
            <person name="Glavina del Rio T."/>
            <person name="Tice H."/>
            <person name="Bruce D."/>
            <person name="Goodwin L."/>
            <person name="Pitluck S."/>
            <person name="Larimer F."/>
            <person name="Land M.L."/>
            <person name="Hauser L."/>
            <person name="Coates J.D."/>
        </authorList>
    </citation>
    <scope>NUCLEOTIDE SEQUENCE [LARGE SCALE GENOMIC DNA]</scope>
    <source>
        <strain evidence="13 14">2002</strain>
    </source>
</reference>
<dbReference type="InterPro" id="IPR011701">
    <property type="entry name" value="MFS"/>
</dbReference>
<dbReference type="GO" id="GO:0005886">
    <property type="term" value="C:plasma membrane"/>
    <property type="evidence" value="ECO:0007669"/>
    <property type="project" value="UniProtKB-SubCell"/>
</dbReference>
<dbReference type="EMBL" id="ACIS01000005">
    <property type="protein sequence ID" value="EEG08484.1"/>
    <property type="molecule type" value="Genomic_DNA"/>
</dbReference>
<evidence type="ECO:0000256" key="5">
    <source>
        <dbReference type="ARBA" id="ARBA00022475"/>
    </source>
</evidence>
<dbReference type="GO" id="GO:1904659">
    <property type="term" value="P:D-glucose transmembrane transport"/>
    <property type="evidence" value="ECO:0007669"/>
    <property type="project" value="InterPro"/>
</dbReference>
<comment type="subcellular location">
    <subcellularLocation>
        <location evidence="2">Cell inner membrane</location>
        <topology evidence="2">Multi-pass membrane protein</topology>
    </subcellularLocation>
</comment>
<evidence type="ECO:0000256" key="9">
    <source>
        <dbReference type="ARBA" id="ARBA00022989"/>
    </source>
</evidence>
<evidence type="ECO:0000313" key="14">
    <source>
        <dbReference type="Proteomes" id="UP000003165"/>
    </source>
</evidence>
<dbReference type="eggNOG" id="COG0738">
    <property type="taxonomic scope" value="Bacteria"/>
</dbReference>
<keyword evidence="10 11" id="KW-0472">Membrane</keyword>
<comment type="caution">
    <text evidence="13">The sequence shown here is derived from an EMBL/GenBank/DDBJ whole genome shotgun (WGS) entry which is preliminary data.</text>
</comment>
<dbReference type="NCBIfam" id="TIGR00885">
    <property type="entry name" value="fucP"/>
    <property type="match status" value="1"/>
</dbReference>
<feature type="transmembrane region" description="Helical" evidence="11">
    <location>
        <begin position="50"/>
        <end position="71"/>
    </location>
</feature>
<gene>
    <name evidence="13" type="ORF">FuraDRAFT_1992</name>
</gene>
<keyword evidence="7" id="KW-0762">Sugar transport</keyword>
<comment type="similarity">
    <text evidence="3">Belongs to the major facilitator superfamily. FHS transporter (TC 2.A.1.7) family.</text>
</comment>
<feature type="transmembrane region" description="Helical" evidence="11">
    <location>
        <begin position="146"/>
        <end position="168"/>
    </location>
</feature>
<feature type="transmembrane region" description="Helical" evidence="11">
    <location>
        <begin position="314"/>
        <end position="333"/>
    </location>
</feature>
<evidence type="ECO:0000256" key="2">
    <source>
        <dbReference type="ARBA" id="ARBA00004429"/>
    </source>
</evidence>
<keyword evidence="14" id="KW-1185">Reference proteome</keyword>
<feature type="transmembrane region" description="Helical" evidence="11">
    <location>
        <begin position="103"/>
        <end position="125"/>
    </location>
</feature>
<keyword evidence="4" id="KW-0813">Transport</keyword>
<keyword evidence="6" id="KW-0997">Cell inner membrane</keyword>
<dbReference type="SUPFAM" id="SSF103473">
    <property type="entry name" value="MFS general substrate transporter"/>
    <property type="match status" value="1"/>
</dbReference>
<evidence type="ECO:0000256" key="10">
    <source>
        <dbReference type="ARBA" id="ARBA00023136"/>
    </source>
</evidence>
<evidence type="ECO:0000256" key="6">
    <source>
        <dbReference type="ARBA" id="ARBA00022519"/>
    </source>
</evidence>
<dbReference type="InterPro" id="IPR005964">
    <property type="entry name" value="Glc/Gal_transptr_bac"/>
</dbReference>
<dbReference type="NCBIfam" id="TIGR01272">
    <property type="entry name" value="gluP"/>
    <property type="match status" value="1"/>
</dbReference>
<dbReference type="InterPro" id="IPR050375">
    <property type="entry name" value="MFS_TsgA-like"/>
</dbReference>
<feature type="transmembrane region" description="Helical" evidence="11">
    <location>
        <begin position="195"/>
        <end position="214"/>
    </location>
</feature>
<feature type="transmembrane region" description="Helical" evidence="11">
    <location>
        <begin position="12"/>
        <end position="30"/>
    </location>
</feature>
<organism evidence="13 14">
    <name type="scientific">Pseudogulbenkiania ferrooxidans 2002</name>
    <dbReference type="NCBI Taxonomy" id="279714"/>
    <lineage>
        <taxon>Bacteria</taxon>
        <taxon>Pseudomonadati</taxon>
        <taxon>Pseudomonadota</taxon>
        <taxon>Betaproteobacteria</taxon>
        <taxon>Neisseriales</taxon>
        <taxon>Chromobacteriaceae</taxon>
        <taxon>Pseudogulbenkiania</taxon>
    </lineage>
</organism>
<evidence type="ECO:0000256" key="7">
    <source>
        <dbReference type="ARBA" id="ARBA00022597"/>
    </source>
</evidence>
<sequence length="435" mass="45977">MSSQLGKTNYSRALTVLTSLFFMWGLITSLNDILIPHLKAIFTLSYLQAALIQFSFFTAYFVMSFPSGYLVEKLGYKRGIMIGLATAGLACLLFYPAAGAKSYPFFLGALFILASGITLLQVAANPYVTLLGKPETASSRLNLTQAFNSLGTAIGPLVGSVLILAVAVKPAQELSGLSPEQLAAYSAAEAGSVQTPYLILAALLFALAVIIGLFKLPKVKEGDTPADAPQGNAEYHAHDSVWGYRHLVLGAVGIFTYVGAEVSIGSFLVSLMGQPQIAGLSEAVAGKYLALYWTGAMVGRFIGGVVMRKIKPGHVLAFNALVNALLIAVAMSVGGQAAMWGLIAIGLFNSIMFPTIFSLAIEGLGKFTGEGSGVLCMAIVGGAIVPLIQAFFADRIGILYSFVVPLVCYGYIVFYGLKGHYADFTATRKVAAVKR</sequence>
<dbReference type="AlphaFoldDB" id="B9Z3Q7"/>
<proteinExistence type="inferred from homology"/>
<feature type="transmembrane region" description="Helical" evidence="11">
    <location>
        <begin position="339"/>
        <end position="361"/>
    </location>
</feature>
<dbReference type="CDD" id="cd17394">
    <property type="entry name" value="MFS_FucP_like"/>
    <property type="match status" value="1"/>
</dbReference>
<keyword evidence="9 11" id="KW-1133">Transmembrane helix</keyword>
<feature type="transmembrane region" description="Helical" evidence="11">
    <location>
        <begin position="78"/>
        <end position="97"/>
    </location>
</feature>
<evidence type="ECO:0000256" key="11">
    <source>
        <dbReference type="SAM" id="Phobius"/>
    </source>
</evidence>
<evidence type="ECO:0000256" key="1">
    <source>
        <dbReference type="ARBA" id="ARBA00003321"/>
    </source>
</evidence>
<dbReference type="PANTHER" id="PTHR43702">
    <property type="entry name" value="L-FUCOSE-PROTON SYMPORTER"/>
    <property type="match status" value="1"/>
</dbReference>
<dbReference type="Gene3D" id="1.20.1250.20">
    <property type="entry name" value="MFS general substrate transporter like domains"/>
    <property type="match status" value="2"/>
</dbReference>
<feature type="transmembrane region" description="Helical" evidence="11">
    <location>
        <begin position="289"/>
        <end position="307"/>
    </location>
</feature>
<dbReference type="InterPro" id="IPR005275">
    <property type="entry name" value="Lfuc_symporter_FucP"/>
</dbReference>